<name>A0A163J448_DIDRA</name>
<gene>
    <name evidence="2" type="ORF">ST47_g2729</name>
</gene>
<dbReference type="AlphaFoldDB" id="A0A163J448"/>
<dbReference type="EMBL" id="JYNV01000114">
    <property type="protein sequence ID" value="KZM26134.1"/>
    <property type="molecule type" value="Genomic_DNA"/>
</dbReference>
<comment type="caution">
    <text evidence="2">The sequence shown here is derived from an EMBL/GenBank/DDBJ whole genome shotgun (WGS) entry which is preliminary data.</text>
</comment>
<feature type="region of interest" description="Disordered" evidence="1">
    <location>
        <begin position="54"/>
        <end position="78"/>
    </location>
</feature>
<evidence type="ECO:0000256" key="1">
    <source>
        <dbReference type="SAM" id="MobiDB-lite"/>
    </source>
</evidence>
<dbReference type="Proteomes" id="UP000076837">
    <property type="component" value="Unassembled WGS sequence"/>
</dbReference>
<protein>
    <submittedName>
        <fullName evidence="2">Uncharacterized protein</fullName>
    </submittedName>
</protein>
<dbReference type="OrthoDB" id="5397183at2759"/>
<evidence type="ECO:0000313" key="2">
    <source>
        <dbReference type="EMBL" id="KZM26134.1"/>
    </source>
</evidence>
<keyword evidence="3" id="KW-1185">Reference proteome</keyword>
<evidence type="ECO:0000313" key="3">
    <source>
        <dbReference type="Proteomes" id="UP000076837"/>
    </source>
</evidence>
<feature type="compositionally biased region" description="Basic and acidic residues" evidence="1">
    <location>
        <begin position="114"/>
        <end position="133"/>
    </location>
</feature>
<feature type="region of interest" description="Disordered" evidence="1">
    <location>
        <begin position="100"/>
        <end position="140"/>
    </location>
</feature>
<accession>A0A163J448</accession>
<organism evidence="2 3">
    <name type="scientific">Didymella rabiei</name>
    <name type="common">Chickpea ascochyta blight fungus</name>
    <name type="synonym">Mycosphaerella rabiei</name>
    <dbReference type="NCBI Taxonomy" id="5454"/>
    <lineage>
        <taxon>Eukaryota</taxon>
        <taxon>Fungi</taxon>
        <taxon>Dikarya</taxon>
        <taxon>Ascomycota</taxon>
        <taxon>Pezizomycotina</taxon>
        <taxon>Dothideomycetes</taxon>
        <taxon>Pleosporomycetidae</taxon>
        <taxon>Pleosporales</taxon>
        <taxon>Pleosporineae</taxon>
        <taxon>Didymellaceae</taxon>
        <taxon>Ascochyta</taxon>
    </lineage>
</organism>
<reference evidence="2 3" key="1">
    <citation type="journal article" date="2016" name="Sci. Rep.">
        <title>Draft genome sequencing and secretome analysis of fungal phytopathogen Ascochyta rabiei provides insight into the necrotrophic effector repertoire.</title>
        <authorList>
            <person name="Verma S."/>
            <person name="Gazara R.K."/>
            <person name="Nizam S."/>
            <person name="Parween S."/>
            <person name="Chattopadhyay D."/>
            <person name="Verma P.K."/>
        </authorList>
    </citation>
    <scope>NUCLEOTIDE SEQUENCE [LARGE SCALE GENOMIC DNA]</scope>
    <source>
        <strain evidence="2 3">ArDII</strain>
    </source>
</reference>
<proteinExistence type="predicted"/>
<sequence>MEVTDATDVLYHGWDLEVMRDAGDVASCAQISSSIGFTAINQGHLQRVSIPQSATIAQPQQDQEVRTTSGSNQRRNPTVASYLGLGDLAEPTHLAAYALNSSGHLPQPLRKRRAQQDGEKTHARKRTNTDGRKAPRQKRVSESLCVIEHSTQSITYKLDGSTENNLSTPGSIAILEATTPAIEPSQTARQGQLFDSITVNTSHAPPDETSCVLPIVSTDEDVEFDQLCFDFETSHHPTDNSAHPLSKSKPTQRANLRLNNDNDFDDDDLMDDDLIDFTMNAVVDSSSLELQSDSSTKIDIVNERVLETQTSGTSADDTAVLHEEVVSSQRKFVSPVTLTTRLLAAASNGARKPMVRPAFPAAVRDRSPIIGLSSETVLKTCFRVGEAINQSCQANKNGNNILIELYTRVLHSERDDLQQRFTFCDLFHAKPPYIQGVYAAAIWKSVQLFEYDSARLLQQGRICRCMGMLKRDGKNWIMTVLNVWEATWDDVQWVRGIVSL</sequence>